<organism evidence="2 3">
    <name type="scientific">Leucobacter edaphi</name>
    <dbReference type="NCBI Taxonomy" id="2796472"/>
    <lineage>
        <taxon>Bacteria</taxon>
        <taxon>Bacillati</taxon>
        <taxon>Actinomycetota</taxon>
        <taxon>Actinomycetes</taxon>
        <taxon>Micrococcales</taxon>
        <taxon>Microbacteriaceae</taxon>
        <taxon>Leucobacter</taxon>
    </lineage>
</organism>
<name>A0A934QDU4_9MICO</name>
<dbReference type="PROSITE" id="PS51273">
    <property type="entry name" value="GATASE_TYPE_1"/>
    <property type="match status" value="1"/>
</dbReference>
<dbReference type="InterPro" id="IPR017926">
    <property type="entry name" value="GATASE"/>
</dbReference>
<dbReference type="Pfam" id="PF00117">
    <property type="entry name" value="GATase"/>
    <property type="match status" value="1"/>
</dbReference>
<dbReference type="CDD" id="cd01741">
    <property type="entry name" value="GATase1_1"/>
    <property type="match status" value="1"/>
</dbReference>
<sequence length="262" mass="28363">MKPFLLITTRGEDDVAAEEHASFCRLTGLLPEDLVWLRADQVPLGAIDFAGFSGIILAGSPFTVSEPVERKSAVELRVERELGVLLDEVVRVDMPFLGICYGIGTIGAHQGARVDRTYGETSQAVTISLTAEGQADPLFTELPAEFDAFVGHKEAISEVPDSITVLASSPSCPVQAFRVGRNVYATQFHPELDVASFTARVRAYADHGYFEPHELETIIARVDAADVRAAHMVLGRFVEEYIDSRPVTPPAKPGPTVLVEGA</sequence>
<dbReference type="InterPro" id="IPR029062">
    <property type="entry name" value="Class_I_gatase-like"/>
</dbReference>
<proteinExistence type="predicted"/>
<keyword evidence="2" id="KW-0315">Glutamine amidotransferase</keyword>
<dbReference type="GO" id="GO:0005829">
    <property type="term" value="C:cytosol"/>
    <property type="evidence" value="ECO:0007669"/>
    <property type="project" value="TreeGrafter"/>
</dbReference>
<evidence type="ECO:0000313" key="3">
    <source>
        <dbReference type="Proteomes" id="UP000618733"/>
    </source>
</evidence>
<dbReference type="InterPro" id="IPR044992">
    <property type="entry name" value="ChyE-like"/>
</dbReference>
<dbReference type="NCBIfam" id="NF005743">
    <property type="entry name" value="PRK07567.1"/>
    <property type="match status" value="1"/>
</dbReference>
<dbReference type="SUPFAM" id="SSF52317">
    <property type="entry name" value="Class I glutamine amidotransferase-like"/>
    <property type="match status" value="1"/>
</dbReference>
<dbReference type="Gene3D" id="3.40.50.880">
    <property type="match status" value="1"/>
</dbReference>
<evidence type="ECO:0000313" key="2">
    <source>
        <dbReference type="EMBL" id="MBK0421237.1"/>
    </source>
</evidence>
<comment type="caution">
    <text evidence="2">The sequence shown here is derived from an EMBL/GenBank/DDBJ whole genome shotgun (WGS) entry which is preliminary data.</text>
</comment>
<dbReference type="AlphaFoldDB" id="A0A934QDU4"/>
<dbReference type="Proteomes" id="UP000618733">
    <property type="component" value="Unassembled WGS sequence"/>
</dbReference>
<keyword evidence="3" id="KW-1185">Reference proteome</keyword>
<dbReference type="RefSeq" id="WP_200131407.1">
    <property type="nucleotide sequence ID" value="NZ_JAEHOI010000002.1"/>
</dbReference>
<gene>
    <name evidence="2" type="ORF">JD292_03960</name>
</gene>
<protein>
    <submittedName>
        <fullName evidence="2">Glutamine amidotransferase</fullName>
    </submittedName>
</protein>
<dbReference type="PANTHER" id="PTHR42695">
    <property type="entry name" value="GLUTAMINE AMIDOTRANSFERASE YLR126C-RELATED"/>
    <property type="match status" value="1"/>
</dbReference>
<dbReference type="EMBL" id="JAEHOI010000002">
    <property type="protein sequence ID" value="MBK0421237.1"/>
    <property type="molecule type" value="Genomic_DNA"/>
</dbReference>
<reference evidence="2" key="1">
    <citation type="submission" date="2020-12" db="EMBL/GenBank/DDBJ databases">
        <title>Leucobacter sp. CAS2, isolated from Chromium sludge.</title>
        <authorList>
            <person name="Xu Z."/>
        </authorList>
    </citation>
    <scope>NUCLEOTIDE SEQUENCE</scope>
    <source>
        <strain evidence="2">CSA2</strain>
    </source>
</reference>
<evidence type="ECO:0000259" key="1">
    <source>
        <dbReference type="Pfam" id="PF00117"/>
    </source>
</evidence>
<dbReference type="PANTHER" id="PTHR42695:SF5">
    <property type="entry name" value="GLUTAMINE AMIDOTRANSFERASE YLR126C-RELATED"/>
    <property type="match status" value="1"/>
</dbReference>
<accession>A0A934QDU4</accession>
<feature type="domain" description="Glutamine amidotransferase" evidence="1">
    <location>
        <begin position="50"/>
        <end position="193"/>
    </location>
</feature>